<reference evidence="2 3" key="1">
    <citation type="journal article" date="2023" name="Sci. Data">
        <title>Genome assembly of the Korean intertidal mud-creeper Batillaria attramentaria.</title>
        <authorList>
            <person name="Patra A.K."/>
            <person name="Ho P.T."/>
            <person name="Jun S."/>
            <person name="Lee S.J."/>
            <person name="Kim Y."/>
            <person name="Won Y.J."/>
        </authorList>
    </citation>
    <scope>NUCLEOTIDE SEQUENCE [LARGE SCALE GENOMIC DNA]</scope>
    <source>
        <strain evidence="2">Wonlab-2016</strain>
    </source>
</reference>
<keyword evidence="1" id="KW-1133">Transmembrane helix</keyword>
<gene>
    <name evidence="2" type="ORF">BaRGS_00024919</name>
</gene>
<proteinExistence type="predicted"/>
<accession>A0ABD0K9M3</accession>
<feature type="non-terminal residue" evidence="2">
    <location>
        <position position="1"/>
    </location>
</feature>
<organism evidence="2 3">
    <name type="scientific">Batillaria attramentaria</name>
    <dbReference type="NCBI Taxonomy" id="370345"/>
    <lineage>
        <taxon>Eukaryota</taxon>
        <taxon>Metazoa</taxon>
        <taxon>Spiralia</taxon>
        <taxon>Lophotrochozoa</taxon>
        <taxon>Mollusca</taxon>
        <taxon>Gastropoda</taxon>
        <taxon>Caenogastropoda</taxon>
        <taxon>Sorbeoconcha</taxon>
        <taxon>Cerithioidea</taxon>
        <taxon>Batillariidae</taxon>
        <taxon>Batillaria</taxon>
    </lineage>
</organism>
<keyword evidence="1" id="KW-0812">Transmembrane</keyword>
<evidence type="ECO:0008006" key="4">
    <source>
        <dbReference type="Google" id="ProtNLM"/>
    </source>
</evidence>
<feature type="transmembrane region" description="Helical" evidence="1">
    <location>
        <begin position="37"/>
        <end position="58"/>
    </location>
</feature>
<protein>
    <recommendedName>
        <fullName evidence="4">Transmembrane protein</fullName>
    </recommendedName>
</protein>
<keyword evidence="1" id="KW-0472">Membrane</keyword>
<dbReference type="Proteomes" id="UP001519460">
    <property type="component" value="Unassembled WGS sequence"/>
</dbReference>
<sequence length="304" mass="32103">DGADLNSTTRQGPDNSGFTSTWENLSQKSDSDLLQNLAAGGVGALVMALVGGTVVVVCKRCKGKKAALVPEQLARDYSDVVDTTENTTVDESAATQAVVAAVNYDDDGDFTSRVTLVNEQNQPADSVTQHAAPSMDLPALFAEVVPEQLARDYSDVVDTIENPTVDESRVAQAVVVVVNDDDDGDFTSRVTLVNKQNQPADSLSQHAAPPMDLPALFGADTVGSRDYVSVSKIRDAKRRAMDETQCCDTGVVSGASQSNSLSYSVIAVGVAAVSIAPVFAAHMVGNWDAKKTDSHPEVKRLSKK</sequence>
<dbReference type="EMBL" id="JACVVK020000220">
    <property type="protein sequence ID" value="KAK7483811.1"/>
    <property type="molecule type" value="Genomic_DNA"/>
</dbReference>
<comment type="caution">
    <text evidence="2">The sequence shown here is derived from an EMBL/GenBank/DDBJ whole genome shotgun (WGS) entry which is preliminary data.</text>
</comment>
<feature type="non-terminal residue" evidence="2">
    <location>
        <position position="304"/>
    </location>
</feature>
<feature type="transmembrane region" description="Helical" evidence="1">
    <location>
        <begin position="263"/>
        <end position="284"/>
    </location>
</feature>
<evidence type="ECO:0000256" key="1">
    <source>
        <dbReference type="SAM" id="Phobius"/>
    </source>
</evidence>
<evidence type="ECO:0000313" key="2">
    <source>
        <dbReference type="EMBL" id="KAK7483811.1"/>
    </source>
</evidence>
<dbReference type="AlphaFoldDB" id="A0ABD0K9M3"/>
<evidence type="ECO:0000313" key="3">
    <source>
        <dbReference type="Proteomes" id="UP001519460"/>
    </source>
</evidence>
<name>A0ABD0K9M3_9CAEN</name>
<keyword evidence="3" id="KW-1185">Reference proteome</keyword>